<keyword evidence="3" id="KW-1185">Reference proteome</keyword>
<protein>
    <recommendedName>
        <fullName evidence="4">Encoded protein</fullName>
    </recommendedName>
</protein>
<accession>A0ABQ7GRZ8</accession>
<evidence type="ECO:0000256" key="1">
    <source>
        <dbReference type="SAM" id="MobiDB-lite"/>
    </source>
</evidence>
<evidence type="ECO:0000313" key="3">
    <source>
        <dbReference type="Proteomes" id="UP000815325"/>
    </source>
</evidence>
<comment type="caution">
    <text evidence="2">The sequence shown here is derived from an EMBL/GenBank/DDBJ whole genome shotgun (WGS) entry which is preliminary data.</text>
</comment>
<evidence type="ECO:0008006" key="4">
    <source>
        <dbReference type="Google" id="ProtNLM"/>
    </source>
</evidence>
<sequence>MDFNRSSGIDADKSYYGGGFFYNNPSVHKGGANIPNVARKSAAAGATLPSIHARRSMNAPLTPAAAAATAQNNTTPFISLAVQAEQSALWLNPSFHGGQHGDKYGGNATVGRNA</sequence>
<evidence type="ECO:0000313" key="2">
    <source>
        <dbReference type="EMBL" id="KAF5837364.1"/>
    </source>
</evidence>
<name>A0ABQ7GRZ8_DUNSA</name>
<dbReference type="Proteomes" id="UP000815325">
    <property type="component" value="Unassembled WGS sequence"/>
</dbReference>
<dbReference type="EMBL" id="MU069618">
    <property type="protein sequence ID" value="KAF5837364.1"/>
    <property type="molecule type" value="Genomic_DNA"/>
</dbReference>
<feature type="region of interest" description="Disordered" evidence="1">
    <location>
        <begin position="93"/>
        <end position="114"/>
    </location>
</feature>
<organism evidence="2 3">
    <name type="scientific">Dunaliella salina</name>
    <name type="common">Green alga</name>
    <name type="synonym">Protococcus salinus</name>
    <dbReference type="NCBI Taxonomy" id="3046"/>
    <lineage>
        <taxon>Eukaryota</taxon>
        <taxon>Viridiplantae</taxon>
        <taxon>Chlorophyta</taxon>
        <taxon>core chlorophytes</taxon>
        <taxon>Chlorophyceae</taxon>
        <taxon>CS clade</taxon>
        <taxon>Chlamydomonadales</taxon>
        <taxon>Dunaliellaceae</taxon>
        <taxon>Dunaliella</taxon>
    </lineage>
</organism>
<proteinExistence type="predicted"/>
<reference evidence="2" key="1">
    <citation type="submission" date="2017-08" db="EMBL/GenBank/DDBJ databases">
        <authorList>
            <person name="Polle J.E."/>
            <person name="Barry K."/>
            <person name="Cushman J."/>
            <person name="Schmutz J."/>
            <person name="Tran D."/>
            <person name="Hathwaick L.T."/>
            <person name="Yim W.C."/>
            <person name="Jenkins J."/>
            <person name="Mckie-Krisberg Z.M."/>
            <person name="Prochnik S."/>
            <person name="Lindquist E."/>
            <person name="Dockter R.B."/>
            <person name="Adam C."/>
            <person name="Molina H."/>
            <person name="Bunkerborg J."/>
            <person name="Jin E."/>
            <person name="Buchheim M."/>
            <person name="Magnuson J."/>
        </authorList>
    </citation>
    <scope>NUCLEOTIDE SEQUENCE</scope>
    <source>
        <strain evidence="2">CCAP 19/18</strain>
    </source>
</reference>
<gene>
    <name evidence="2" type="ORF">DUNSADRAFT_4468</name>
</gene>